<protein>
    <submittedName>
        <fullName evidence="2">Uncharacterized protein</fullName>
    </submittedName>
</protein>
<proteinExistence type="predicted"/>
<sequence length="110" mass="12288">MELPKLYTLDTFGLRSNTRELDTKYGEPRYAEINNEGSAKNGEMRLGESDCGEGPPDWPEKSPCRAPKGPCQPMGPPGYPAKERPEKKPFCVKCPPKKPCRTENCDPDKC</sequence>
<gene>
    <name evidence="2" type="ORF">KPH14_004153</name>
</gene>
<reference evidence="2" key="1">
    <citation type="submission" date="2021-08" db="EMBL/GenBank/DDBJ databases">
        <authorList>
            <person name="Misof B."/>
            <person name="Oliver O."/>
            <person name="Podsiadlowski L."/>
            <person name="Donath A."/>
            <person name="Peters R."/>
            <person name="Mayer C."/>
            <person name="Rust J."/>
            <person name="Gunkel S."/>
            <person name="Lesny P."/>
            <person name="Martin S."/>
            <person name="Oeyen J.P."/>
            <person name="Petersen M."/>
            <person name="Panagiotis P."/>
            <person name="Wilbrandt J."/>
            <person name="Tanja T."/>
        </authorList>
    </citation>
    <scope>NUCLEOTIDE SEQUENCE</scope>
    <source>
        <strain evidence="2">GBR_01_08_01A</strain>
        <tissue evidence="2">Thorax + abdomen</tissue>
    </source>
</reference>
<name>A0AAD9VV26_9HYME</name>
<dbReference type="EMBL" id="JAIFRP010000006">
    <property type="protein sequence ID" value="KAK2588091.1"/>
    <property type="molecule type" value="Genomic_DNA"/>
</dbReference>
<accession>A0AAD9VV26</accession>
<feature type="region of interest" description="Disordered" evidence="1">
    <location>
        <begin position="23"/>
        <end position="85"/>
    </location>
</feature>
<dbReference type="AlphaFoldDB" id="A0AAD9VV26"/>
<evidence type="ECO:0000256" key="1">
    <source>
        <dbReference type="SAM" id="MobiDB-lite"/>
    </source>
</evidence>
<evidence type="ECO:0000313" key="3">
    <source>
        <dbReference type="Proteomes" id="UP001258017"/>
    </source>
</evidence>
<evidence type="ECO:0000313" key="2">
    <source>
        <dbReference type="EMBL" id="KAK2588091.1"/>
    </source>
</evidence>
<organism evidence="2 3">
    <name type="scientific">Odynerus spinipes</name>
    <dbReference type="NCBI Taxonomy" id="1348599"/>
    <lineage>
        <taxon>Eukaryota</taxon>
        <taxon>Metazoa</taxon>
        <taxon>Ecdysozoa</taxon>
        <taxon>Arthropoda</taxon>
        <taxon>Hexapoda</taxon>
        <taxon>Insecta</taxon>
        <taxon>Pterygota</taxon>
        <taxon>Neoptera</taxon>
        <taxon>Endopterygota</taxon>
        <taxon>Hymenoptera</taxon>
        <taxon>Apocrita</taxon>
        <taxon>Aculeata</taxon>
        <taxon>Vespoidea</taxon>
        <taxon>Vespidae</taxon>
        <taxon>Eumeninae</taxon>
        <taxon>Odynerus</taxon>
    </lineage>
</organism>
<reference evidence="2" key="2">
    <citation type="journal article" date="2023" name="Commun. Biol.">
        <title>Intrasexual cuticular hydrocarbon dimorphism in a wasp sheds light on hydrocarbon biosynthesis genes in Hymenoptera.</title>
        <authorList>
            <person name="Moris V.C."/>
            <person name="Podsiadlowski L."/>
            <person name="Martin S."/>
            <person name="Oeyen J.P."/>
            <person name="Donath A."/>
            <person name="Petersen M."/>
            <person name="Wilbrandt J."/>
            <person name="Misof B."/>
            <person name="Liedtke D."/>
            <person name="Thamm M."/>
            <person name="Scheiner R."/>
            <person name="Schmitt T."/>
            <person name="Niehuis O."/>
        </authorList>
    </citation>
    <scope>NUCLEOTIDE SEQUENCE</scope>
    <source>
        <strain evidence="2">GBR_01_08_01A</strain>
    </source>
</reference>
<comment type="caution">
    <text evidence="2">The sequence shown here is derived from an EMBL/GenBank/DDBJ whole genome shotgun (WGS) entry which is preliminary data.</text>
</comment>
<dbReference type="Proteomes" id="UP001258017">
    <property type="component" value="Unassembled WGS sequence"/>
</dbReference>
<keyword evidence="3" id="KW-1185">Reference proteome</keyword>